<keyword evidence="2" id="KW-1185">Reference proteome</keyword>
<sequence length="1035" mass="117585">MSESILAATILETYKRYSAILRPLKNLALHFAPLRNIHDRLVRAATAFEEARVVEKPGLASLLIRNNEYRDSIIPSLRDLERATLCLSVWSLFPSEIRGSENYSIETFAVKYIAKRKYRCPVTKVDISAEAALAIFYLSVQSNCSPFFQETVLRSDIDREAIQPNSSSFEESVFALDQMSPVFLDDLRASPFGSVFVSLARSESISKCLEAVAISIKLKAFISLFSHLIIFLRNQVKYDYLRDVVSFYIKWFDDIHETVGARDSIRFMEFLVVGIKNLNGRTVDEFPRCRIDGARTERELRLLSRLYFRLALGMLRYDVANATLDSYEETDPSVLFSLAQLTYQLPFRVEREPEKRVNIRRRIALRLETAIRSDDNLPVQIAELAFHLAVGNRDCVQEAVCDLEGECMEFTESRDRPYSSLVSAMLSKLIQLNFLREGKCVLSLLQPLMTLKDVQFFEVRLGLASNEHNWKVPPAKIRSPAVSQFMTKLAGGSAWKQCKFFEAYLYFASARSPNDKLEKTVALESTLERLKFLGRTSQIVNVVRQPENPKGVILLASLNCFNTLAMLAPVLVALKKEGFAVGSLLEGVLDSPPIKSNSELGRANQLFNSIKQDRADGNIELEWHIDWSSRIVVACGVNFYQGIYERLSTKFRRATITLNDSSEREHFDRLLLSCDYVLRRCLSIENLANSTEKPIILLGSNGHVSPYSVFRDFALAKSISNLRYVSASVAYENYYSNLGSKFSGSMAIVDMTLHRTCRAPFLALRHRFESWYEQNADSGEIRERFLQLVSENRNLKAEESASPYHETIVSAKNSGKRVICCFGKVLCDLAVPYDGGPAHRDMADWLQHSVETVADQDILLLIKPHPHELRPEIALDLTEKLEDLLPRDLPENVILLGHKDYNVHEIIQYIDLAVLWNGTSCLELTGLGVPVIMCSHFGRHDYPIDLLYPTNRESYAKMLLAEPFVPPCEPLRKKAMALLHYMGTEDVAIPNSYSRRPITNDSVGIPRWDEEKLTTFFEQGDDYVKLAVDRILEGC</sequence>
<accession>A0A7W4WH49</accession>
<dbReference type="RefSeq" id="WP_183464040.1">
    <property type="nucleotide sequence ID" value="NZ_JACHWZ010000046.1"/>
</dbReference>
<evidence type="ECO:0000313" key="1">
    <source>
        <dbReference type="EMBL" id="MBB3063667.1"/>
    </source>
</evidence>
<proteinExistence type="predicted"/>
<reference evidence="1 2" key="1">
    <citation type="submission" date="2020-08" db="EMBL/GenBank/DDBJ databases">
        <title>Genomic Encyclopedia of Type Strains, Phase III (KMG-III): the genomes of soil and plant-associated and newly described type strains.</title>
        <authorList>
            <person name="Whitman W."/>
        </authorList>
    </citation>
    <scope>NUCLEOTIDE SEQUENCE [LARGE SCALE GENOMIC DNA]</scope>
    <source>
        <strain evidence="1 2">CECT 8799</strain>
    </source>
</reference>
<gene>
    <name evidence="1" type="ORF">FHS09_004532</name>
</gene>
<dbReference type="AlphaFoldDB" id="A0A7W4WH49"/>
<organism evidence="1 2">
    <name type="scientific">Microbulbifer rhizosphaerae</name>
    <dbReference type="NCBI Taxonomy" id="1562603"/>
    <lineage>
        <taxon>Bacteria</taxon>
        <taxon>Pseudomonadati</taxon>
        <taxon>Pseudomonadota</taxon>
        <taxon>Gammaproteobacteria</taxon>
        <taxon>Cellvibrionales</taxon>
        <taxon>Microbulbiferaceae</taxon>
        <taxon>Microbulbifer</taxon>
    </lineage>
</organism>
<dbReference type="EMBL" id="JACHWZ010000046">
    <property type="protein sequence ID" value="MBB3063667.1"/>
    <property type="molecule type" value="Genomic_DNA"/>
</dbReference>
<evidence type="ECO:0000313" key="2">
    <source>
        <dbReference type="Proteomes" id="UP000535937"/>
    </source>
</evidence>
<comment type="caution">
    <text evidence="1">The sequence shown here is derived from an EMBL/GenBank/DDBJ whole genome shotgun (WGS) entry which is preliminary data.</text>
</comment>
<dbReference type="Proteomes" id="UP000535937">
    <property type="component" value="Unassembled WGS sequence"/>
</dbReference>
<evidence type="ECO:0008006" key="3">
    <source>
        <dbReference type="Google" id="ProtNLM"/>
    </source>
</evidence>
<name>A0A7W4WH49_9GAMM</name>
<protein>
    <recommendedName>
        <fullName evidence="3">Capsule polysaccharide biosynthesis protein</fullName>
    </recommendedName>
</protein>